<comment type="caution">
    <text evidence="2">The sequence shown here is derived from an EMBL/GenBank/DDBJ whole genome shotgun (WGS) entry which is preliminary data.</text>
</comment>
<evidence type="ECO:0000313" key="2">
    <source>
        <dbReference type="EMBL" id="MPM72053.1"/>
    </source>
</evidence>
<dbReference type="EMBL" id="VSSQ01024502">
    <property type="protein sequence ID" value="MPM72053.1"/>
    <property type="molecule type" value="Genomic_DNA"/>
</dbReference>
<dbReference type="Gene3D" id="3.30.70.1450">
    <property type="entry name" value="Regulator of K+ conductance, C-terminal domain"/>
    <property type="match status" value="1"/>
</dbReference>
<evidence type="ECO:0000259" key="1">
    <source>
        <dbReference type="PROSITE" id="PS51202"/>
    </source>
</evidence>
<dbReference type="InterPro" id="IPR036721">
    <property type="entry name" value="RCK_C_sf"/>
</dbReference>
<dbReference type="PROSITE" id="PS51202">
    <property type="entry name" value="RCK_C"/>
    <property type="match status" value="1"/>
</dbReference>
<proteinExistence type="predicted"/>
<dbReference type="AlphaFoldDB" id="A0A645C8G6"/>
<dbReference type="InterPro" id="IPR006037">
    <property type="entry name" value="RCK_C"/>
</dbReference>
<dbReference type="SUPFAM" id="SSF116726">
    <property type="entry name" value="TrkA C-terminal domain-like"/>
    <property type="match status" value="1"/>
</dbReference>
<dbReference type="GO" id="GO:0006813">
    <property type="term" value="P:potassium ion transport"/>
    <property type="evidence" value="ECO:0007669"/>
    <property type="project" value="InterPro"/>
</dbReference>
<dbReference type="GO" id="GO:0008324">
    <property type="term" value="F:monoatomic cation transmembrane transporter activity"/>
    <property type="evidence" value="ECO:0007669"/>
    <property type="project" value="InterPro"/>
</dbReference>
<name>A0A645C8G6_9ZZZZ</name>
<feature type="domain" description="RCK C-terminal" evidence="1">
    <location>
        <begin position="24"/>
        <end position="108"/>
    </location>
</feature>
<accession>A0A645C8G6</accession>
<organism evidence="2">
    <name type="scientific">bioreactor metagenome</name>
    <dbReference type="NCBI Taxonomy" id="1076179"/>
    <lineage>
        <taxon>unclassified sequences</taxon>
        <taxon>metagenomes</taxon>
        <taxon>ecological metagenomes</taxon>
    </lineage>
</organism>
<protein>
    <recommendedName>
        <fullName evidence="1">RCK C-terminal domain-containing protein</fullName>
    </recommendedName>
</protein>
<gene>
    <name evidence="2" type="ORF">SDC9_119026</name>
</gene>
<sequence length="108" mass="11897">MEPKPALTPQKAAGAALANRLGEYDYKDFYKLDKKYSVVSIVIKQAFVPASLMELNPKEKYGVNVLLVIREDGTSLVPGGKDKILPNDKIFVVGTTKAIREFRQGLNG</sequence>
<reference evidence="2" key="1">
    <citation type="submission" date="2019-08" db="EMBL/GenBank/DDBJ databases">
        <authorList>
            <person name="Kucharzyk K."/>
            <person name="Murdoch R.W."/>
            <person name="Higgins S."/>
            <person name="Loffler F."/>
        </authorList>
    </citation>
    <scope>NUCLEOTIDE SEQUENCE</scope>
</reference>
<dbReference type="Pfam" id="PF02080">
    <property type="entry name" value="TrkA_C"/>
    <property type="match status" value="1"/>
</dbReference>